<name>A0A7L6MZD4_9MOLU</name>
<dbReference type="GO" id="GO:0043527">
    <property type="term" value="C:tRNA methyltransferase complex"/>
    <property type="evidence" value="ECO:0007669"/>
    <property type="project" value="TreeGrafter"/>
</dbReference>
<organism evidence="10 11">
    <name type="scientific">Hujiaoplasma nucleasis</name>
    <dbReference type="NCBI Taxonomy" id="2725268"/>
    <lineage>
        <taxon>Bacteria</taxon>
        <taxon>Bacillati</taxon>
        <taxon>Mycoplasmatota</taxon>
        <taxon>Mollicutes</taxon>
        <taxon>Candidatus Izemoplasmatales</taxon>
        <taxon>Hujiaoplasmataceae</taxon>
        <taxon>Hujiaoplasma</taxon>
    </lineage>
</organism>
<keyword evidence="3 9" id="KW-0489">Methyltransferase</keyword>
<dbReference type="GO" id="GO:0008176">
    <property type="term" value="F:tRNA (guanine(46)-N7)-methyltransferase activity"/>
    <property type="evidence" value="ECO:0007669"/>
    <property type="project" value="UniProtKB-UniRule"/>
</dbReference>
<evidence type="ECO:0000256" key="1">
    <source>
        <dbReference type="ARBA" id="ARBA00000142"/>
    </source>
</evidence>
<feature type="binding site" evidence="9">
    <location>
        <position position="122"/>
    </location>
    <ligand>
        <name>substrate</name>
    </ligand>
</feature>
<proteinExistence type="inferred from homology"/>
<feature type="binding site" evidence="9">
    <location>
        <position position="69"/>
    </location>
    <ligand>
        <name>S-adenosyl-L-methionine</name>
        <dbReference type="ChEBI" id="CHEBI:59789"/>
    </ligand>
</feature>
<reference evidence="10 11" key="1">
    <citation type="submission" date="2020-04" db="EMBL/GenBank/DDBJ databases">
        <authorList>
            <person name="Zheng R.K."/>
            <person name="Sun C.M."/>
        </authorList>
    </citation>
    <scope>NUCLEOTIDE SEQUENCE [LARGE SCALE GENOMIC DNA]</scope>
    <source>
        <strain evidence="11">zrk29</strain>
    </source>
</reference>
<keyword evidence="6 9" id="KW-0819">tRNA processing</keyword>
<feature type="binding site" evidence="9">
    <location>
        <position position="44"/>
    </location>
    <ligand>
        <name>S-adenosyl-L-methionine</name>
        <dbReference type="ChEBI" id="CHEBI:59789"/>
    </ligand>
</feature>
<evidence type="ECO:0000256" key="2">
    <source>
        <dbReference type="ARBA" id="ARBA00003015"/>
    </source>
</evidence>
<dbReference type="NCBIfam" id="TIGR00091">
    <property type="entry name" value="tRNA (guanosine(46)-N7)-methyltransferase TrmB"/>
    <property type="match status" value="1"/>
</dbReference>
<evidence type="ECO:0000313" key="10">
    <source>
        <dbReference type="EMBL" id="QLY39350.1"/>
    </source>
</evidence>
<dbReference type="PROSITE" id="PS51625">
    <property type="entry name" value="SAM_MT_TRMB"/>
    <property type="match status" value="1"/>
</dbReference>
<evidence type="ECO:0000256" key="7">
    <source>
        <dbReference type="ARBA" id="ARBA00060552"/>
    </source>
</evidence>
<dbReference type="Proteomes" id="UP000512167">
    <property type="component" value="Chromosome"/>
</dbReference>
<comment type="caution">
    <text evidence="9">Lacks conserved residue(s) required for the propagation of feature annotation.</text>
</comment>
<feature type="binding site" evidence="9">
    <location>
        <begin position="192"/>
        <end position="195"/>
    </location>
    <ligand>
        <name>substrate</name>
    </ligand>
</feature>
<evidence type="ECO:0000256" key="3">
    <source>
        <dbReference type="ARBA" id="ARBA00022603"/>
    </source>
</evidence>
<feature type="binding site" evidence="9">
    <location>
        <position position="96"/>
    </location>
    <ligand>
        <name>S-adenosyl-L-methionine</name>
        <dbReference type="ChEBI" id="CHEBI:59789"/>
    </ligand>
</feature>
<keyword evidence="4 9" id="KW-0808">Transferase</keyword>
<dbReference type="Pfam" id="PF02390">
    <property type="entry name" value="Methyltransf_4"/>
    <property type="match status" value="1"/>
</dbReference>
<dbReference type="Gene3D" id="3.40.50.150">
    <property type="entry name" value="Vaccinia Virus protein VP39"/>
    <property type="match status" value="1"/>
</dbReference>
<protein>
    <recommendedName>
        <fullName evidence="9">tRNA (guanine-N(7)-)-methyltransferase</fullName>
        <ecNumber evidence="9">2.1.1.33</ecNumber>
    </recommendedName>
    <alternativeName>
        <fullName evidence="9">tRNA (guanine(46)-N(7))-methyltransferase</fullName>
    </alternativeName>
    <alternativeName>
        <fullName evidence="9">tRNA(m7G46)-methyltransferase</fullName>
    </alternativeName>
</protein>
<evidence type="ECO:0000313" key="11">
    <source>
        <dbReference type="Proteomes" id="UP000512167"/>
    </source>
</evidence>
<feature type="binding site" evidence="9">
    <location>
        <position position="154"/>
    </location>
    <ligand>
        <name>substrate</name>
    </ligand>
</feature>
<dbReference type="KEGG" id="tbk:HF295_00145"/>
<dbReference type="RefSeq" id="WP_312031816.1">
    <property type="nucleotide sequence ID" value="NZ_CP051151.1"/>
</dbReference>
<feature type="binding site" evidence="9">
    <location>
        <position position="118"/>
    </location>
    <ligand>
        <name>S-adenosyl-L-methionine</name>
        <dbReference type="ChEBI" id="CHEBI:59789"/>
    </ligand>
</feature>
<dbReference type="EMBL" id="CP051151">
    <property type="protein sequence ID" value="QLY39350.1"/>
    <property type="molecule type" value="Genomic_DNA"/>
</dbReference>
<dbReference type="PANTHER" id="PTHR23417:SF14">
    <property type="entry name" value="PENTACOTRIPEPTIDE-REPEAT REGION OF PRORP DOMAIN-CONTAINING PROTEIN"/>
    <property type="match status" value="1"/>
</dbReference>
<dbReference type="NCBIfam" id="NF001080">
    <property type="entry name" value="PRK00121.2-2"/>
    <property type="match status" value="1"/>
</dbReference>
<comment type="function">
    <text evidence="2 9">Catalyzes the formation of N(7)-methylguanine at position 46 (m7G46) in tRNA.</text>
</comment>
<dbReference type="AlphaFoldDB" id="A0A7L6MZD4"/>
<accession>A0A7L6MZD4</accession>
<dbReference type="EC" id="2.1.1.33" evidence="9"/>
<evidence type="ECO:0000256" key="4">
    <source>
        <dbReference type="ARBA" id="ARBA00022679"/>
    </source>
</evidence>
<dbReference type="UniPathway" id="UPA00989"/>
<dbReference type="PANTHER" id="PTHR23417">
    <property type="entry name" value="3-DEOXY-D-MANNO-OCTULOSONIC-ACID TRANSFERASE/TRNA GUANINE-N 7 - -METHYLTRANSFERASE"/>
    <property type="match status" value="1"/>
</dbReference>
<comment type="pathway">
    <text evidence="7 9">tRNA modification; N(7)-methylguanine-tRNA biosynthesis.</text>
</comment>
<gene>
    <name evidence="9 10" type="primary">trmB</name>
    <name evidence="10" type="ORF">HF295_00145</name>
</gene>
<keyword evidence="5 9" id="KW-0949">S-adenosyl-L-methionine</keyword>
<dbReference type="InterPro" id="IPR003358">
    <property type="entry name" value="tRNA_(Gua-N-7)_MeTrfase_Trmb"/>
</dbReference>
<dbReference type="SUPFAM" id="SSF53335">
    <property type="entry name" value="S-adenosyl-L-methionine-dependent methyltransferases"/>
    <property type="match status" value="1"/>
</dbReference>
<dbReference type="InterPro" id="IPR029063">
    <property type="entry name" value="SAM-dependent_MTases_sf"/>
</dbReference>
<comment type="similarity">
    <text evidence="8 9">Belongs to the class I-like SAM-binding methyltransferase superfamily. TrmB family.</text>
</comment>
<keyword evidence="11" id="KW-1185">Reference proteome</keyword>
<evidence type="ECO:0000256" key="9">
    <source>
        <dbReference type="HAMAP-Rule" id="MF_01057"/>
    </source>
</evidence>
<dbReference type="InterPro" id="IPR055361">
    <property type="entry name" value="tRNA_methyltr_TrmB_bact"/>
</dbReference>
<evidence type="ECO:0000256" key="6">
    <source>
        <dbReference type="ARBA" id="ARBA00022694"/>
    </source>
</evidence>
<sequence>MRLRNVKYAKELIHSYPDYVVLKPKNHKGKWRDLFENKKPIQVEIGCGKGKFIYESGLYNPEKNFIGIEKFDSVIVRALEKLILEPLDNVKLIRFDATHINDIFKENEVEHLYLNFSDPWPKLRHSKRRLTSPQFLEKYHHILKDGAIIDMKTDNYALFEYSLMMFNQSDYFAIIDVSLDLYKDLPATNIQTEFEMKFVEENNAIYYIKAQHKGEIE</sequence>
<dbReference type="CDD" id="cd02440">
    <property type="entry name" value="AdoMet_MTases"/>
    <property type="match status" value="1"/>
</dbReference>
<dbReference type="HAMAP" id="MF_01057">
    <property type="entry name" value="tRNA_methyltr_TrmB"/>
    <property type="match status" value="1"/>
</dbReference>
<evidence type="ECO:0000256" key="8">
    <source>
        <dbReference type="ARBA" id="ARBA00060767"/>
    </source>
</evidence>
<comment type="catalytic activity">
    <reaction evidence="1 9">
        <text>guanosine(46) in tRNA + S-adenosyl-L-methionine = N(7)-methylguanosine(46) in tRNA + S-adenosyl-L-homocysteine</text>
        <dbReference type="Rhea" id="RHEA:42708"/>
        <dbReference type="Rhea" id="RHEA-COMP:10188"/>
        <dbReference type="Rhea" id="RHEA-COMP:10189"/>
        <dbReference type="ChEBI" id="CHEBI:57856"/>
        <dbReference type="ChEBI" id="CHEBI:59789"/>
        <dbReference type="ChEBI" id="CHEBI:74269"/>
        <dbReference type="ChEBI" id="CHEBI:74480"/>
        <dbReference type="EC" id="2.1.1.33"/>
    </reaction>
</comment>
<dbReference type="FunFam" id="3.40.50.150:FF:000035">
    <property type="entry name" value="tRNA (guanine-N(7)-)-methyltransferase"/>
    <property type="match status" value="1"/>
</dbReference>
<evidence type="ECO:0000256" key="5">
    <source>
        <dbReference type="ARBA" id="ARBA00022691"/>
    </source>
</evidence>